<dbReference type="RefSeq" id="WP_367917361.1">
    <property type="nucleotide sequence ID" value="NZ_BAABAC010000004.1"/>
</dbReference>
<proteinExistence type="predicted"/>
<evidence type="ECO:0000256" key="1">
    <source>
        <dbReference type="SAM" id="Phobius"/>
    </source>
</evidence>
<keyword evidence="1" id="KW-0812">Transmembrane</keyword>
<evidence type="ECO:0000313" key="2">
    <source>
        <dbReference type="EMBL" id="MFD1249737.1"/>
    </source>
</evidence>
<accession>A0ABW3W688</accession>
<keyword evidence="1" id="KW-0472">Membrane</keyword>
<keyword evidence="1" id="KW-1133">Transmembrane helix</keyword>
<dbReference type="EMBL" id="JBHTLX010000023">
    <property type="protein sequence ID" value="MFD1249737.1"/>
    <property type="molecule type" value="Genomic_DNA"/>
</dbReference>
<sequence>MGKSILLKLGSIAIAIVVALGIFLVKRIGAEKIEEAKAPKVGECVNLTGSSFNADHEEIGCGDALATYKIVNNKGSCDDAEINYTISLGSKDSGNVADLCLKLNAAKGDCFDVGGTTSPAKKVDCATTKGQTNVVVVDSVGKNSDKCAGKAQPVENKLRDELVCVLPNA</sequence>
<name>A0ABW3W688_9ACTN</name>
<evidence type="ECO:0000313" key="3">
    <source>
        <dbReference type="Proteomes" id="UP001597229"/>
    </source>
</evidence>
<keyword evidence="3" id="KW-1185">Reference proteome</keyword>
<comment type="caution">
    <text evidence="2">The sequence shown here is derived from an EMBL/GenBank/DDBJ whole genome shotgun (WGS) entry which is preliminary data.</text>
</comment>
<organism evidence="2 3">
    <name type="scientific">Nocardioides ginsengisoli</name>
    <dbReference type="NCBI Taxonomy" id="363868"/>
    <lineage>
        <taxon>Bacteria</taxon>
        <taxon>Bacillati</taxon>
        <taxon>Actinomycetota</taxon>
        <taxon>Actinomycetes</taxon>
        <taxon>Propionibacteriales</taxon>
        <taxon>Nocardioidaceae</taxon>
        <taxon>Nocardioides</taxon>
    </lineage>
</organism>
<feature type="transmembrane region" description="Helical" evidence="1">
    <location>
        <begin position="6"/>
        <end position="25"/>
    </location>
</feature>
<protein>
    <submittedName>
        <fullName evidence="2">Uncharacterized protein</fullName>
    </submittedName>
</protein>
<gene>
    <name evidence="2" type="ORF">ACFQ3F_18205</name>
</gene>
<dbReference type="Proteomes" id="UP001597229">
    <property type="component" value="Unassembled WGS sequence"/>
</dbReference>
<reference evidence="3" key="1">
    <citation type="journal article" date="2019" name="Int. J. Syst. Evol. Microbiol.">
        <title>The Global Catalogue of Microorganisms (GCM) 10K type strain sequencing project: providing services to taxonomists for standard genome sequencing and annotation.</title>
        <authorList>
            <consortium name="The Broad Institute Genomics Platform"/>
            <consortium name="The Broad Institute Genome Sequencing Center for Infectious Disease"/>
            <person name="Wu L."/>
            <person name="Ma J."/>
        </authorList>
    </citation>
    <scope>NUCLEOTIDE SEQUENCE [LARGE SCALE GENOMIC DNA]</scope>
    <source>
        <strain evidence="3">CCUG 52478</strain>
    </source>
</reference>